<proteinExistence type="inferred from homology"/>
<comment type="function">
    <text evidence="9">May be a proton symporter involved in the uptake of osmolytes such as proline and glycine betaine.</text>
</comment>
<sequence>MPATTVPTTTTTTDLRRVALASLIGTTVEWYDFLVYAAAAGLVFTTQFFPGLEPASALLASFATIGVSFLARPLGGILAGHLGDRIGRRAMLVGTLVLMGGSTTAIGLLPGYATIGVAAPVLLVVLRFLQGISAGGEWGGAALLAVEHAPPGRRGVFGSFPQLGGPFGLVLANLALLTVSASTSKEQFLAWGWRIPFLFSVVLIGAGMVIRAKVAESPVFAELRARRARRGAPLAELVRKHPREVLVATALFVGVNLCGYLLIAFIGSYGTQKLHASSSTMLVVGVTGALEWALWTVLGARWSDRFGRRPLYLVSTIALAAWAFPMFLLLDTGTTAGMLIAVSGLAFGLGTGYGPQAAAYAELFPAAVRYSGASLAYSLGAVLGGGFAPLAAAWLLARTGSSMAVSAYMVAGCVVTFAGILAWRERPAAEREASVGR</sequence>
<dbReference type="SUPFAM" id="SSF103473">
    <property type="entry name" value="MFS general substrate transporter"/>
    <property type="match status" value="1"/>
</dbReference>
<dbReference type="Proteomes" id="UP000319769">
    <property type="component" value="Unassembled WGS sequence"/>
</dbReference>
<dbReference type="GO" id="GO:0005886">
    <property type="term" value="C:plasma membrane"/>
    <property type="evidence" value="ECO:0007669"/>
    <property type="project" value="UniProtKB-SubCell"/>
</dbReference>
<evidence type="ECO:0000256" key="6">
    <source>
        <dbReference type="ARBA" id="ARBA00022847"/>
    </source>
</evidence>
<comment type="similarity">
    <text evidence="2">Belongs to the major facilitator superfamily. Metabolite:H+ Symporter (MHS) family (TC 2.A.1.6) family.</text>
</comment>
<feature type="transmembrane region" description="Helical" evidence="11">
    <location>
        <begin position="310"/>
        <end position="330"/>
    </location>
</feature>
<evidence type="ECO:0000256" key="3">
    <source>
        <dbReference type="ARBA" id="ARBA00022448"/>
    </source>
</evidence>
<name>A0A5N0VAR3_9PSEU</name>
<dbReference type="CDD" id="cd17369">
    <property type="entry name" value="MFS_ShiA_like"/>
    <property type="match status" value="1"/>
</dbReference>
<protein>
    <recommendedName>
        <fullName evidence="10">Putative proline/betaine transporter</fullName>
    </recommendedName>
</protein>
<feature type="transmembrane region" description="Helical" evidence="11">
    <location>
        <begin position="245"/>
        <end position="267"/>
    </location>
</feature>
<evidence type="ECO:0000256" key="7">
    <source>
        <dbReference type="ARBA" id="ARBA00022989"/>
    </source>
</evidence>
<dbReference type="EMBL" id="VMNW02000012">
    <property type="protein sequence ID" value="KAA9162618.1"/>
    <property type="molecule type" value="Genomic_DNA"/>
</dbReference>
<dbReference type="PANTHER" id="PTHR43045">
    <property type="entry name" value="SHIKIMATE TRANSPORTER"/>
    <property type="match status" value="1"/>
</dbReference>
<dbReference type="FunFam" id="1.20.1250.20:FF:000001">
    <property type="entry name" value="Dicarboxylate MFS transporter"/>
    <property type="match status" value="1"/>
</dbReference>
<dbReference type="InterPro" id="IPR020846">
    <property type="entry name" value="MFS_dom"/>
</dbReference>
<feature type="transmembrane region" description="Helical" evidence="11">
    <location>
        <begin position="403"/>
        <end position="423"/>
    </location>
</feature>
<organism evidence="13 14">
    <name type="scientific">Amycolatopsis acidicola</name>
    <dbReference type="NCBI Taxonomy" id="2596893"/>
    <lineage>
        <taxon>Bacteria</taxon>
        <taxon>Bacillati</taxon>
        <taxon>Actinomycetota</taxon>
        <taxon>Actinomycetes</taxon>
        <taxon>Pseudonocardiales</taxon>
        <taxon>Pseudonocardiaceae</taxon>
        <taxon>Amycolatopsis</taxon>
    </lineage>
</organism>
<keyword evidence="5 11" id="KW-0812">Transmembrane</keyword>
<evidence type="ECO:0000256" key="8">
    <source>
        <dbReference type="ARBA" id="ARBA00023136"/>
    </source>
</evidence>
<keyword evidence="14" id="KW-1185">Reference proteome</keyword>
<evidence type="ECO:0000256" key="10">
    <source>
        <dbReference type="ARBA" id="ARBA00039918"/>
    </source>
</evidence>
<evidence type="ECO:0000259" key="12">
    <source>
        <dbReference type="PROSITE" id="PS50850"/>
    </source>
</evidence>
<evidence type="ECO:0000256" key="2">
    <source>
        <dbReference type="ARBA" id="ARBA00008240"/>
    </source>
</evidence>
<dbReference type="PROSITE" id="PS00217">
    <property type="entry name" value="SUGAR_TRANSPORT_2"/>
    <property type="match status" value="1"/>
</dbReference>
<dbReference type="PANTHER" id="PTHR43045:SF1">
    <property type="entry name" value="SHIKIMATE TRANSPORTER"/>
    <property type="match status" value="1"/>
</dbReference>
<feature type="transmembrane region" description="Helical" evidence="11">
    <location>
        <begin position="86"/>
        <end position="106"/>
    </location>
</feature>
<dbReference type="PROSITE" id="PS00216">
    <property type="entry name" value="SUGAR_TRANSPORT_1"/>
    <property type="match status" value="1"/>
</dbReference>
<feature type="transmembrane region" description="Helical" evidence="11">
    <location>
        <begin position="55"/>
        <end position="74"/>
    </location>
</feature>
<feature type="transmembrane region" description="Helical" evidence="11">
    <location>
        <begin position="163"/>
        <end position="182"/>
    </location>
</feature>
<dbReference type="Pfam" id="PF07690">
    <property type="entry name" value="MFS_1"/>
    <property type="match status" value="1"/>
</dbReference>
<feature type="transmembrane region" description="Helical" evidence="11">
    <location>
        <begin position="279"/>
        <end position="298"/>
    </location>
</feature>
<feature type="transmembrane region" description="Helical" evidence="11">
    <location>
        <begin position="375"/>
        <end position="397"/>
    </location>
</feature>
<accession>A0A5N0VAR3</accession>
<feature type="transmembrane region" description="Helical" evidence="11">
    <location>
        <begin position="30"/>
        <end position="49"/>
    </location>
</feature>
<keyword evidence="8 11" id="KW-0472">Membrane</keyword>
<dbReference type="InterPro" id="IPR036259">
    <property type="entry name" value="MFS_trans_sf"/>
</dbReference>
<dbReference type="Gene3D" id="1.20.1250.20">
    <property type="entry name" value="MFS general substrate transporter like domains"/>
    <property type="match status" value="2"/>
</dbReference>
<dbReference type="OrthoDB" id="8953821at2"/>
<keyword evidence="7 11" id="KW-1133">Transmembrane helix</keyword>
<comment type="caution">
    <text evidence="13">The sequence shown here is derived from an EMBL/GenBank/DDBJ whole genome shotgun (WGS) entry which is preliminary data.</text>
</comment>
<dbReference type="AlphaFoldDB" id="A0A5N0VAR3"/>
<reference evidence="13" key="1">
    <citation type="submission" date="2019-09" db="EMBL/GenBank/DDBJ databases">
        <authorList>
            <person name="Teo W.F.A."/>
            <person name="Duangmal K."/>
        </authorList>
    </citation>
    <scope>NUCLEOTIDE SEQUENCE [LARGE SCALE GENOMIC DNA]</scope>
    <source>
        <strain evidence="13">K81G1</strain>
    </source>
</reference>
<dbReference type="InterPro" id="IPR011701">
    <property type="entry name" value="MFS"/>
</dbReference>
<keyword evidence="3" id="KW-0813">Transport</keyword>
<gene>
    <name evidence="13" type="ORF">FPZ12_011220</name>
</gene>
<evidence type="ECO:0000313" key="13">
    <source>
        <dbReference type="EMBL" id="KAA9162618.1"/>
    </source>
</evidence>
<evidence type="ECO:0000256" key="11">
    <source>
        <dbReference type="SAM" id="Phobius"/>
    </source>
</evidence>
<comment type="subcellular location">
    <subcellularLocation>
        <location evidence="1">Cell membrane</location>
        <topology evidence="1">Multi-pass membrane protein</topology>
    </subcellularLocation>
</comment>
<dbReference type="GO" id="GO:0015293">
    <property type="term" value="F:symporter activity"/>
    <property type="evidence" value="ECO:0007669"/>
    <property type="project" value="UniProtKB-KW"/>
</dbReference>
<dbReference type="PROSITE" id="PS50850">
    <property type="entry name" value="MFS"/>
    <property type="match status" value="1"/>
</dbReference>
<keyword evidence="6" id="KW-0769">Symport</keyword>
<evidence type="ECO:0000313" key="14">
    <source>
        <dbReference type="Proteomes" id="UP000319769"/>
    </source>
</evidence>
<evidence type="ECO:0000256" key="4">
    <source>
        <dbReference type="ARBA" id="ARBA00022475"/>
    </source>
</evidence>
<dbReference type="InterPro" id="IPR005829">
    <property type="entry name" value="Sugar_transporter_CS"/>
</dbReference>
<feature type="transmembrane region" description="Helical" evidence="11">
    <location>
        <begin position="336"/>
        <end position="354"/>
    </location>
</feature>
<keyword evidence="4" id="KW-1003">Cell membrane</keyword>
<evidence type="ECO:0000256" key="5">
    <source>
        <dbReference type="ARBA" id="ARBA00022692"/>
    </source>
</evidence>
<feature type="domain" description="Major facilitator superfamily (MFS) profile" evidence="12">
    <location>
        <begin position="18"/>
        <end position="430"/>
    </location>
</feature>
<feature type="transmembrane region" description="Helical" evidence="11">
    <location>
        <begin position="188"/>
        <end position="210"/>
    </location>
</feature>
<evidence type="ECO:0000256" key="1">
    <source>
        <dbReference type="ARBA" id="ARBA00004651"/>
    </source>
</evidence>
<dbReference type="RefSeq" id="WP_150980280.1">
    <property type="nucleotide sequence ID" value="NZ_VMNW02000012.1"/>
</dbReference>
<evidence type="ECO:0000256" key="9">
    <source>
        <dbReference type="ARBA" id="ARBA00037295"/>
    </source>
</evidence>